<gene>
    <name evidence="1" type="ORF">K503DRAFT_568889</name>
</gene>
<evidence type="ECO:0008006" key="3">
    <source>
        <dbReference type="Google" id="ProtNLM"/>
    </source>
</evidence>
<evidence type="ECO:0000313" key="2">
    <source>
        <dbReference type="Proteomes" id="UP000092154"/>
    </source>
</evidence>
<sequence>MFRYDHRLLPPELWLSIIRWATYPQPRLDVSTFDPFLASFERPNKGDVDALTVKYAVIQVCRLWRDFVLSILYEDVRVRHGAHALAEALGEIYGDGQLGRCVRRLELPYHHTGTATYYSSDLALQILQSCPALETLVRPCMERPPDEVRFEFPIRSHPFPNLKRLEWWHYNHAARSGGINSLTDVLHYSPNLQYLTVGGELWMSSVNSTVRVLELPVLTTLRIQRINFLFVREICRWQLPSLAHVIVEFPLDQNAHEVIWEEFGPRLCTVEFGRHVGFLLSDQITLFLRGCPQVKTFHYFLYFTALPPIFNQPCALQCIYLHSHPCPMLADSEQFPRRHLSFLSQSSFPALRRIILYGDWRNIITESYFKIFVQIMNSRGCLVEHTSENSCTQS</sequence>
<proteinExistence type="predicted"/>
<keyword evidence="2" id="KW-1185">Reference proteome</keyword>
<organism evidence="1 2">
    <name type="scientific">Rhizopogon vinicolor AM-OR11-026</name>
    <dbReference type="NCBI Taxonomy" id="1314800"/>
    <lineage>
        <taxon>Eukaryota</taxon>
        <taxon>Fungi</taxon>
        <taxon>Dikarya</taxon>
        <taxon>Basidiomycota</taxon>
        <taxon>Agaricomycotina</taxon>
        <taxon>Agaricomycetes</taxon>
        <taxon>Agaricomycetidae</taxon>
        <taxon>Boletales</taxon>
        <taxon>Suillineae</taxon>
        <taxon>Rhizopogonaceae</taxon>
        <taxon>Rhizopogon</taxon>
    </lineage>
</organism>
<dbReference type="InParanoid" id="A0A1B7N7S9"/>
<protein>
    <recommendedName>
        <fullName evidence="3">F-box domain-containing protein</fullName>
    </recommendedName>
</protein>
<dbReference type="AlphaFoldDB" id="A0A1B7N7S9"/>
<reference evidence="1 2" key="1">
    <citation type="submission" date="2016-06" db="EMBL/GenBank/DDBJ databases">
        <title>Comparative genomics of the ectomycorrhizal sister species Rhizopogon vinicolor and Rhizopogon vesiculosus (Basidiomycota: Boletales) reveals a divergence of the mating type B locus.</title>
        <authorList>
            <consortium name="DOE Joint Genome Institute"/>
            <person name="Mujic A.B."/>
            <person name="Kuo A."/>
            <person name="Tritt A."/>
            <person name="Lipzen A."/>
            <person name="Chen C."/>
            <person name="Johnson J."/>
            <person name="Sharma A."/>
            <person name="Barry K."/>
            <person name="Grigoriev I.V."/>
            <person name="Spatafora J.W."/>
        </authorList>
    </citation>
    <scope>NUCLEOTIDE SEQUENCE [LARGE SCALE GENOMIC DNA]</scope>
    <source>
        <strain evidence="1 2">AM-OR11-026</strain>
    </source>
</reference>
<dbReference type="EMBL" id="KV448197">
    <property type="protein sequence ID" value="OAX40896.1"/>
    <property type="molecule type" value="Genomic_DNA"/>
</dbReference>
<dbReference type="OrthoDB" id="3256525at2759"/>
<dbReference type="Proteomes" id="UP000092154">
    <property type="component" value="Unassembled WGS sequence"/>
</dbReference>
<name>A0A1B7N7S9_9AGAM</name>
<accession>A0A1B7N7S9</accession>
<dbReference type="STRING" id="1314800.A0A1B7N7S9"/>
<evidence type="ECO:0000313" key="1">
    <source>
        <dbReference type="EMBL" id="OAX40896.1"/>
    </source>
</evidence>